<proteinExistence type="predicted"/>
<accession>A0A2K2CGQ5</accession>
<reference evidence="2 3" key="1">
    <citation type="journal article" date="2010" name="Nature">
        <title>Genome sequencing and analysis of the model grass Brachypodium distachyon.</title>
        <authorList>
            <consortium name="International Brachypodium Initiative"/>
        </authorList>
    </citation>
    <scope>NUCLEOTIDE SEQUENCE [LARGE SCALE GENOMIC DNA]</scope>
    <source>
        <strain evidence="2 3">Bd21</strain>
    </source>
</reference>
<feature type="chain" id="PRO_5036043189" evidence="1">
    <location>
        <begin position="21"/>
        <end position="71"/>
    </location>
</feature>
<dbReference type="Gramene" id="PNT61209">
    <property type="protein sequence ID" value="PNT61209"/>
    <property type="gene ID" value="BRADI_5g12067v3"/>
</dbReference>
<keyword evidence="4" id="KW-1185">Reference proteome</keyword>
<reference evidence="3" key="3">
    <citation type="submission" date="2018-08" db="UniProtKB">
        <authorList>
            <consortium name="EnsemblPlants"/>
        </authorList>
    </citation>
    <scope>IDENTIFICATION</scope>
    <source>
        <strain evidence="3">cv. Bd21</strain>
    </source>
</reference>
<feature type="signal peptide" evidence="1">
    <location>
        <begin position="1"/>
        <end position="20"/>
    </location>
</feature>
<evidence type="ECO:0000256" key="1">
    <source>
        <dbReference type="SAM" id="SignalP"/>
    </source>
</evidence>
<protein>
    <submittedName>
        <fullName evidence="2 3">Uncharacterized protein</fullName>
    </submittedName>
</protein>
<organism evidence="2">
    <name type="scientific">Brachypodium distachyon</name>
    <name type="common">Purple false brome</name>
    <name type="synonym">Trachynia distachya</name>
    <dbReference type="NCBI Taxonomy" id="15368"/>
    <lineage>
        <taxon>Eukaryota</taxon>
        <taxon>Viridiplantae</taxon>
        <taxon>Streptophyta</taxon>
        <taxon>Embryophyta</taxon>
        <taxon>Tracheophyta</taxon>
        <taxon>Spermatophyta</taxon>
        <taxon>Magnoliopsida</taxon>
        <taxon>Liliopsida</taxon>
        <taxon>Poales</taxon>
        <taxon>Poaceae</taxon>
        <taxon>BOP clade</taxon>
        <taxon>Pooideae</taxon>
        <taxon>Stipodae</taxon>
        <taxon>Brachypodieae</taxon>
        <taxon>Brachypodium</taxon>
    </lineage>
</organism>
<dbReference type="EnsemblPlants" id="PNT61209">
    <property type="protein sequence ID" value="PNT61209"/>
    <property type="gene ID" value="BRADI_5g12067v3"/>
</dbReference>
<dbReference type="Proteomes" id="UP000008810">
    <property type="component" value="Chromosome 5"/>
</dbReference>
<gene>
    <name evidence="2" type="ORF">BRADI_5g12067v3</name>
</gene>
<evidence type="ECO:0000313" key="2">
    <source>
        <dbReference type="EMBL" id="PNT61209.1"/>
    </source>
</evidence>
<sequence>MAAFVFCFALCLSLCAPGLGESIHSPLYVQANFSVHVTTNLSNPSKWLMVWQLYIGLVKLVEREQRVAAEL</sequence>
<dbReference type="EMBL" id="CM000884">
    <property type="protein sequence ID" value="PNT61209.1"/>
    <property type="molecule type" value="Genomic_DNA"/>
</dbReference>
<reference evidence="2" key="2">
    <citation type="submission" date="2017-06" db="EMBL/GenBank/DDBJ databases">
        <title>WGS assembly of Brachypodium distachyon.</title>
        <authorList>
            <consortium name="The International Brachypodium Initiative"/>
            <person name="Lucas S."/>
            <person name="Harmon-Smith M."/>
            <person name="Lail K."/>
            <person name="Tice H."/>
            <person name="Grimwood J."/>
            <person name="Bruce D."/>
            <person name="Barry K."/>
            <person name="Shu S."/>
            <person name="Lindquist E."/>
            <person name="Wang M."/>
            <person name="Pitluck S."/>
            <person name="Vogel J.P."/>
            <person name="Garvin D.F."/>
            <person name="Mockler T.C."/>
            <person name="Schmutz J."/>
            <person name="Rokhsar D."/>
            <person name="Bevan M.W."/>
        </authorList>
    </citation>
    <scope>NUCLEOTIDE SEQUENCE</scope>
    <source>
        <strain evidence="2">Bd21</strain>
    </source>
</reference>
<evidence type="ECO:0000313" key="4">
    <source>
        <dbReference type="Proteomes" id="UP000008810"/>
    </source>
</evidence>
<dbReference type="InParanoid" id="A0A2K2CGQ5"/>
<evidence type="ECO:0000313" key="3">
    <source>
        <dbReference type="EnsemblPlants" id="PNT61209"/>
    </source>
</evidence>
<keyword evidence="1" id="KW-0732">Signal</keyword>
<dbReference type="AlphaFoldDB" id="A0A2K2CGQ5"/>
<name>A0A2K2CGQ5_BRADI</name>